<proteinExistence type="predicted"/>
<feature type="transmembrane region" description="Helical" evidence="1">
    <location>
        <begin position="51"/>
        <end position="75"/>
    </location>
</feature>
<evidence type="ECO:0000313" key="3">
    <source>
        <dbReference type="Proteomes" id="UP000268192"/>
    </source>
</evidence>
<dbReference type="OrthoDB" id="7906671at2"/>
<reference evidence="2 3" key="1">
    <citation type="submission" date="2018-09" db="EMBL/GenBank/DDBJ databases">
        <title>Marinorhizobium profundi gen. nov., sp. nov., isolated from a deep-sea sediment sample from the New Britain Trench and proposal of Marinorhizobiaceae fam. nov. in the order Rhizobiales of the class Alphaproteobacteria.</title>
        <authorList>
            <person name="Cao J."/>
        </authorList>
    </citation>
    <scope>NUCLEOTIDE SEQUENCE [LARGE SCALE GENOMIC DNA]</scope>
    <source>
        <strain evidence="2 3">WS11</strain>
    </source>
</reference>
<gene>
    <name evidence="2" type="ORF">D5400_03025</name>
</gene>
<keyword evidence="3" id="KW-1185">Reference proteome</keyword>
<keyword evidence="1" id="KW-0812">Transmembrane</keyword>
<evidence type="ECO:0000313" key="2">
    <source>
        <dbReference type="EMBL" id="AZN70385.1"/>
    </source>
</evidence>
<feature type="transmembrane region" description="Helical" evidence="1">
    <location>
        <begin position="7"/>
        <end position="31"/>
    </location>
</feature>
<keyword evidence="1" id="KW-1133">Transmembrane helix</keyword>
<feature type="transmembrane region" description="Helical" evidence="1">
    <location>
        <begin position="119"/>
        <end position="138"/>
    </location>
</feature>
<protein>
    <submittedName>
        <fullName evidence="2">Uncharacterized protein</fullName>
    </submittedName>
</protein>
<accession>A0A3Q8XNY1</accession>
<name>A0A3Q8XNY1_9HYPH</name>
<dbReference type="RefSeq" id="WP_126007528.1">
    <property type="nucleotide sequence ID" value="NZ_CP032509.1"/>
</dbReference>
<dbReference type="PROSITE" id="PS51257">
    <property type="entry name" value="PROKAR_LIPOPROTEIN"/>
    <property type="match status" value="1"/>
</dbReference>
<dbReference type="Proteomes" id="UP000268192">
    <property type="component" value="Chromosome"/>
</dbReference>
<dbReference type="EMBL" id="CP032509">
    <property type="protein sequence ID" value="AZN70385.1"/>
    <property type="molecule type" value="Genomic_DNA"/>
</dbReference>
<sequence>MNRFFLFFLRLLMMAFAFFVACIVTGATLAFLTRAVTPEDVRNITGDGTWISVMIGVLTVAGLVAYASLIPAMFIALYSEMQRRRGWLFYCLSGGVVAALCLAFLLLNPQQDGNPSISFVAVIIVSGMLGGLAYWVIAGRHAGGWLPRQIKRRRMEREAASRTAE</sequence>
<feature type="transmembrane region" description="Helical" evidence="1">
    <location>
        <begin position="87"/>
        <end position="107"/>
    </location>
</feature>
<dbReference type="KEGG" id="abaw:D5400_03025"/>
<evidence type="ECO:0000256" key="1">
    <source>
        <dbReference type="SAM" id="Phobius"/>
    </source>
</evidence>
<organism evidence="2 3">
    <name type="scientific">Georhizobium profundi</name>
    <dbReference type="NCBI Taxonomy" id="2341112"/>
    <lineage>
        <taxon>Bacteria</taxon>
        <taxon>Pseudomonadati</taxon>
        <taxon>Pseudomonadota</taxon>
        <taxon>Alphaproteobacteria</taxon>
        <taxon>Hyphomicrobiales</taxon>
        <taxon>Rhizobiaceae</taxon>
        <taxon>Georhizobium</taxon>
    </lineage>
</organism>
<dbReference type="AlphaFoldDB" id="A0A3Q8XNY1"/>
<keyword evidence="1" id="KW-0472">Membrane</keyword>